<evidence type="ECO:0000313" key="3">
    <source>
        <dbReference type="Proteomes" id="UP000000304"/>
    </source>
</evidence>
<evidence type="ECO:0000256" key="1">
    <source>
        <dbReference type="SAM" id="MobiDB-lite"/>
    </source>
</evidence>
<sequence>MSCQNVALPFKPLLYLKPYMTELRISEYAVEVHIAADDFIILRLFLAISMQYSSESTLHSTPLQTRLLSSNPWKMWRKFTMPVTQLTHARHQNIYQMCGTTWNANGSDRIGGGLPALPRTRSHRQTSRQTESTTKQ</sequence>
<name>B4QZX6_DROSI</name>
<dbReference type="HOGENOM" id="CLU_1877619_0_0_1"/>
<gene>
    <name evidence="2" type="primary">Dsim\GD18477</name>
    <name evidence="2" type="ORF">Dsim_GD18477</name>
</gene>
<accession>B4QZX6</accession>
<organism evidence="2 3">
    <name type="scientific">Drosophila simulans</name>
    <name type="common">Fruit fly</name>
    <dbReference type="NCBI Taxonomy" id="7240"/>
    <lineage>
        <taxon>Eukaryota</taxon>
        <taxon>Metazoa</taxon>
        <taxon>Ecdysozoa</taxon>
        <taxon>Arthropoda</taxon>
        <taxon>Hexapoda</taxon>
        <taxon>Insecta</taxon>
        <taxon>Pterygota</taxon>
        <taxon>Neoptera</taxon>
        <taxon>Endopterygota</taxon>
        <taxon>Diptera</taxon>
        <taxon>Brachycera</taxon>
        <taxon>Muscomorpha</taxon>
        <taxon>Ephydroidea</taxon>
        <taxon>Drosophilidae</taxon>
        <taxon>Drosophila</taxon>
        <taxon>Sophophora</taxon>
    </lineage>
</organism>
<proteinExistence type="predicted"/>
<keyword evidence="3" id="KW-1185">Reference proteome</keyword>
<protein>
    <submittedName>
        <fullName evidence="2">GD18477</fullName>
    </submittedName>
</protein>
<feature type="compositionally biased region" description="Low complexity" evidence="1">
    <location>
        <begin position="127"/>
        <end position="136"/>
    </location>
</feature>
<dbReference type="EMBL" id="CM000364">
    <property type="protein sequence ID" value="EDX13882.1"/>
    <property type="molecule type" value="Genomic_DNA"/>
</dbReference>
<dbReference type="Proteomes" id="UP000000304">
    <property type="component" value="Chromosome 3R"/>
</dbReference>
<evidence type="ECO:0000313" key="2">
    <source>
        <dbReference type="EMBL" id="EDX13882.1"/>
    </source>
</evidence>
<reference evidence="2 3" key="1">
    <citation type="journal article" date="2007" name="Nature">
        <title>Evolution of genes and genomes on the Drosophila phylogeny.</title>
        <authorList>
            <consortium name="Drosophila 12 Genomes Consortium"/>
            <person name="Clark A.G."/>
            <person name="Eisen M.B."/>
            <person name="Smith D.R."/>
            <person name="Bergman C.M."/>
            <person name="Oliver B."/>
            <person name="Markow T.A."/>
            <person name="Kaufman T.C."/>
            <person name="Kellis M."/>
            <person name="Gelbart W."/>
            <person name="Iyer V.N."/>
            <person name="Pollard D.A."/>
            <person name="Sackton T.B."/>
            <person name="Larracuente A.M."/>
            <person name="Singh N.D."/>
            <person name="Abad J.P."/>
            <person name="Abt D.N."/>
            <person name="Adryan B."/>
            <person name="Aguade M."/>
            <person name="Akashi H."/>
            <person name="Anderson W.W."/>
            <person name="Aquadro C.F."/>
            <person name="Ardell D.H."/>
            <person name="Arguello R."/>
            <person name="Artieri C.G."/>
            <person name="Barbash D.A."/>
            <person name="Barker D."/>
            <person name="Barsanti P."/>
            <person name="Batterham P."/>
            <person name="Batzoglou S."/>
            <person name="Begun D."/>
            <person name="Bhutkar A."/>
            <person name="Blanco E."/>
            <person name="Bosak S.A."/>
            <person name="Bradley R.K."/>
            <person name="Brand A.D."/>
            <person name="Brent M.R."/>
            <person name="Brooks A.N."/>
            <person name="Brown R.H."/>
            <person name="Butlin R.K."/>
            <person name="Caggese C."/>
            <person name="Calvi B.R."/>
            <person name="Bernardo de Carvalho A."/>
            <person name="Caspi A."/>
            <person name="Castrezana S."/>
            <person name="Celniker S.E."/>
            <person name="Chang J.L."/>
            <person name="Chapple C."/>
            <person name="Chatterji S."/>
            <person name="Chinwalla A."/>
            <person name="Civetta A."/>
            <person name="Clifton S.W."/>
            <person name="Comeron J.M."/>
            <person name="Costello J.C."/>
            <person name="Coyne J.A."/>
            <person name="Daub J."/>
            <person name="David R.G."/>
            <person name="Delcher A.L."/>
            <person name="Delehaunty K."/>
            <person name="Do C.B."/>
            <person name="Ebling H."/>
            <person name="Edwards K."/>
            <person name="Eickbush T."/>
            <person name="Evans J.D."/>
            <person name="Filipski A."/>
            <person name="Findeiss S."/>
            <person name="Freyhult E."/>
            <person name="Fulton L."/>
            <person name="Fulton R."/>
            <person name="Garcia A.C."/>
            <person name="Gardiner A."/>
            <person name="Garfield D.A."/>
            <person name="Garvin B.E."/>
            <person name="Gibson G."/>
            <person name="Gilbert D."/>
            <person name="Gnerre S."/>
            <person name="Godfrey J."/>
            <person name="Good R."/>
            <person name="Gotea V."/>
            <person name="Gravely B."/>
            <person name="Greenberg A.J."/>
            <person name="Griffiths-Jones S."/>
            <person name="Gross S."/>
            <person name="Guigo R."/>
            <person name="Gustafson E.A."/>
            <person name="Haerty W."/>
            <person name="Hahn M.W."/>
            <person name="Halligan D.L."/>
            <person name="Halpern A.L."/>
            <person name="Halter G.M."/>
            <person name="Han M.V."/>
            <person name="Heger A."/>
            <person name="Hillier L."/>
            <person name="Hinrichs A.S."/>
            <person name="Holmes I."/>
            <person name="Hoskins R.A."/>
            <person name="Hubisz M.J."/>
            <person name="Hultmark D."/>
            <person name="Huntley M.A."/>
            <person name="Jaffe D.B."/>
            <person name="Jagadeeshan S."/>
            <person name="Jeck W.R."/>
            <person name="Johnson J."/>
            <person name="Jones C.D."/>
            <person name="Jordan W.C."/>
            <person name="Karpen G.H."/>
            <person name="Kataoka E."/>
            <person name="Keightley P.D."/>
            <person name="Kheradpour P."/>
            <person name="Kirkness E.F."/>
            <person name="Koerich L.B."/>
            <person name="Kristiansen K."/>
            <person name="Kudrna D."/>
            <person name="Kulathinal R.J."/>
            <person name="Kumar S."/>
            <person name="Kwok R."/>
            <person name="Lander E."/>
            <person name="Langley C.H."/>
            <person name="Lapoint R."/>
            <person name="Lazzaro B.P."/>
            <person name="Lee S.J."/>
            <person name="Levesque L."/>
            <person name="Li R."/>
            <person name="Lin C.F."/>
            <person name="Lin M.F."/>
            <person name="Lindblad-Toh K."/>
            <person name="Llopart A."/>
            <person name="Long M."/>
            <person name="Low L."/>
            <person name="Lozovsky E."/>
            <person name="Lu J."/>
            <person name="Luo M."/>
            <person name="Machado C.A."/>
            <person name="Makalowski W."/>
            <person name="Marzo M."/>
            <person name="Matsuda M."/>
            <person name="Matzkin L."/>
            <person name="McAllister B."/>
            <person name="McBride C.S."/>
            <person name="McKernan B."/>
            <person name="McKernan K."/>
            <person name="Mendez-Lago M."/>
            <person name="Minx P."/>
            <person name="Mollenhauer M.U."/>
            <person name="Montooth K."/>
            <person name="Mount S.M."/>
            <person name="Mu X."/>
            <person name="Myers E."/>
            <person name="Negre B."/>
            <person name="Newfeld S."/>
            <person name="Nielsen R."/>
            <person name="Noor M.A."/>
            <person name="O'Grady P."/>
            <person name="Pachter L."/>
            <person name="Papaceit M."/>
            <person name="Parisi M.J."/>
            <person name="Parisi M."/>
            <person name="Parts L."/>
            <person name="Pedersen J.S."/>
            <person name="Pesole G."/>
            <person name="Phillippy A.M."/>
            <person name="Ponting C.P."/>
            <person name="Pop M."/>
            <person name="Porcelli D."/>
            <person name="Powell J.R."/>
            <person name="Prohaska S."/>
            <person name="Pruitt K."/>
            <person name="Puig M."/>
            <person name="Quesneville H."/>
            <person name="Ram K.R."/>
            <person name="Rand D."/>
            <person name="Rasmussen M.D."/>
            <person name="Reed L.K."/>
            <person name="Reenan R."/>
            <person name="Reily A."/>
            <person name="Remington K.A."/>
            <person name="Rieger T.T."/>
            <person name="Ritchie M.G."/>
            <person name="Robin C."/>
            <person name="Rogers Y.H."/>
            <person name="Rohde C."/>
            <person name="Rozas J."/>
            <person name="Rubenfield M.J."/>
            <person name="Ruiz A."/>
            <person name="Russo S."/>
            <person name="Salzberg S.L."/>
            <person name="Sanchez-Gracia A."/>
            <person name="Saranga D.J."/>
            <person name="Sato H."/>
            <person name="Schaeffer S.W."/>
            <person name="Schatz M.C."/>
            <person name="Schlenke T."/>
            <person name="Schwartz R."/>
            <person name="Segarra C."/>
            <person name="Singh R.S."/>
            <person name="Sirot L."/>
            <person name="Sirota M."/>
            <person name="Sisneros N.B."/>
            <person name="Smith C.D."/>
            <person name="Smith T.F."/>
            <person name="Spieth J."/>
            <person name="Stage D.E."/>
            <person name="Stark A."/>
            <person name="Stephan W."/>
            <person name="Strausberg R.L."/>
            <person name="Strempel S."/>
            <person name="Sturgill D."/>
            <person name="Sutton G."/>
            <person name="Sutton G.G."/>
            <person name="Tao W."/>
            <person name="Teichmann S."/>
            <person name="Tobari Y.N."/>
            <person name="Tomimura Y."/>
            <person name="Tsolas J.M."/>
            <person name="Valente V.L."/>
            <person name="Venter E."/>
            <person name="Venter J.C."/>
            <person name="Vicario S."/>
            <person name="Vieira F.G."/>
            <person name="Vilella A.J."/>
            <person name="Villasante A."/>
            <person name="Walenz B."/>
            <person name="Wang J."/>
            <person name="Wasserman M."/>
            <person name="Watts T."/>
            <person name="Wilson D."/>
            <person name="Wilson R.K."/>
            <person name="Wing R.A."/>
            <person name="Wolfner M.F."/>
            <person name="Wong A."/>
            <person name="Wong G.K."/>
            <person name="Wu C.I."/>
            <person name="Wu G."/>
            <person name="Yamamoto D."/>
            <person name="Yang H.P."/>
            <person name="Yang S.P."/>
            <person name="Yorke J.A."/>
            <person name="Yoshida K."/>
            <person name="Zdobnov E."/>
            <person name="Zhang P."/>
            <person name="Zhang Y."/>
            <person name="Zimin A.V."/>
            <person name="Baldwin J."/>
            <person name="Abdouelleil A."/>
            <person name="Abdulkadir J."/>
            <person name="Abebe A."/>
            <person name="Abera B."/>
            <person name="Abreu J."/>
            <person name="Acer S.C."/>
            <person name="Aftuck L."/>
            <person name="Alexander A."/>
            <person name="An P."/>
            <person name="Anderson E."/>
            <person name="Anderson S."/>
            <person name="Arachi H."/>
            <person name="Azer M."/>
            <person name="Bachantsang P."/>
            <person name="Barry A."/>
            <person name="Bayul T."/>
            <person name="Berlin A."/>
            <person name="Bessette D."/>
            <person name="Bloom T."/>
            <person name="Blye J."/>
            <person name="Boguslavskiy L."/>
            <person name="Bonnet C."/>
            <person name="Boukhgalter B."/>
            <person name="Bourzgui I."/>
            <person name="Brown A."/>
            <person name="Cahill P."/>
            <person name="Channer S."/>
            <person name="Cheshatsang Y."/>
            <person name="Chuda L."/>
            <person name="Citroen M."/>
            <person name="Collymore A."/>
            <person name="Cooke P."/>
            <person name="Costello M."/>
            <person name="D'Aco K."/>
            <person name="Daza R."/>
            <person name="De Haan G."/>
            <person name="DeGray S."/>
            <person name="DeMaso C."/>
            <person name="Dhargay N."/>
            <person name="Dooley K."/>
            <person name="Dooley E."/>
            <person name="Doricent M."/>
            <person name="Dorje P."/>
            <person name="Dorjee K."/>
            <person name="Dupes A."/>
            <person name="Elong R."/>
            <person name="Falk J."/>
            <person name="Farina A."/>
            <person name="Faro S."/>
            <person name="Ferguson D."/>
            <person name="Fisher S."/>
            <person name="Foley C.D."/>
            <person name="Franke A."/>
            <person name="Friedrich D."/>
            <person name="Gadbois L."/>
            <person name="Gearin G."/>
            <person name="Gearin C.R."/>
            <person name="Giannoukos G."/>
            <person name="Goode T."/>
            <person name="Graham J."/>
            <person name="Grandbois E."/>
            <person name="Grewal S."/>
            <person name="Gyaltsen K."/>
            <person name="Hafez N."/>
            <person name="Hagos B."/>
            <person name="Hall J."/>
            <person name="Henson C."/>
            <person name="Hollinger A."/>
            <person name="Honan T."/>
            <person name="Huard M.D."/>
            <person name="Hughes L."/>
            <person name="Hurhula B."/>
            <person name="Husby M.E."/>
            <person name="Kamat A."/>
            <person name="Kanga B."/>
            <person name="Kashin S."/>
            <person name="Khazanovich D."/>
            <person name="Kisner P."/>
            <person name="Lance K."/>
            <person name="Lara M."/>
            <person name="Lee W."/>
            <person name="Lennon N."/>
            <person name="Letendre F."/>
            <person name="LeVine R."/>
            <person name="Lipovsky A."/>
            <person name="Liu X."/>
            <person name="Liu J."/>
            <person name="Liu S."/>
            <person name="Lokyitsang T."/>
            <person name="Lokyitsang Y."/>
            <person name="Lubonja R."/>
            <person name="Lui A."/>
            <person name="MacDonald P."/>
            <person name="Magnisalis V."/>
            <person name="Maru K."/>
            <person name="Matthews C."/>
            <person name="McCusker W."/>
            <person name="McDonough S."/>
            <person name="Mehta T."/>
            <person name="Meldrim J."/>
            <person name="Meneus L."/>
            <person name="Mihai O."/>
            <person name="Mihalev A."/>
            <person name="Mihova T."/>
            <person name="Mittelman R."/>
            <person name="Mlenga V."/>
            <person name="Montmayeur A."/>
            <person name="Mulrain L."/>
            <person name="Navidi A."/>
            <person name="Naylor J."/>
            <person name="Negash T."/>
            <person name="Nguyen T."/>
            <person name="Nguyen N."/>
            <person name="Nicol R."/>
            <person name="Norbu C."/>
            <person name="Norbu N."/>
            <person name="Novod N."/>
            <person name="O'Neill B."/>
            <person name="Osman S."/>
            <person name="Markiewicz E."/>
            <person name="Oyono O.L."/>
            <person name="Patti C."/>
            <person name="Phunkhang P."/>
            <person name="Pierre F."/>
            <person name="Priest M."/>
            <person name="Raghuraman S."/>
            <person name="Rege F."/>
            <person name="Reyes R."/>
            <person name="Rise C."/>
            <person name="Rogov P."/>
            <person name="Ross K."/>
            <person name="Ryan E."/>
            <person name="Settipalli S."/>
            <person name="Shea T."/>
            <person name="Sherpa N."/>
            <person name="Shi L."/>
            <person name="Shih D."/>
            <person name="Sparrow T."/>
            <person name="Spaulding J."/>
            <person name="Stalker J."/>
            <person name="Stange-Thomann N."/>
            <person name="Stavropoulos S."/>
            <person name="Stone C."/>
            <person name="Strader C."/>
            <person name="Tesfaye S."/>
            <person name="Thomson T."/>
            <person name="Thoulutsang Y."/>
            <person name="Thoulutsang D."/>
            <person name="Topham K."/>
            <person name="Topping I."/>
            <person name="Tsamla T."/>
            <person name="Vassiliev H."/>
            <person name="Vo A."/>
            <person name="Wangchuk T."/>
            <person name="Wangdi T."/>
            <person name="Weiand M."/>
            <person name="Wilkinson J."/>
            <person name="Wilson A."/>
            <person name="Yadav S."/>
            <person name="Young G."/>
            <person name="Yu Q."/>
            <person name="Zembek L."/>
            <person name="Zhong D."/>
            <person name="Zimmer A."/>
            <person name="Zwirko Z."/>
            <person name="Jaffe D.B."/>
            <person name="Alvarez P."/>
            <person name="Brockman W."/>
            <person name="Butler J."/>
            <person name="Chin C."/>
            <person name="Gnerre S."/>
            <person name="Grabherr M."/>
            <person name="Kleber M."/>
            <person name="Mauceli E."/>
            <person name="MacCallum I."/>
        </authorList>
    </citation>
    <scope>NUCLEOTIDE SEQUENCE [LARGE SCALE GENOMIC DNA]</scope>
    <source>
        <strain evidence="3">white501</strain>
    </source>
</reference>
<feature type="region of interest" description="Disordered" evidence="1">
    <location>
        <begin position="109"/>
        <end position="136"/>
    </location>
</feature>
<dbReference type="AlphaFoldDB" id="B4QZX6"/>